<dbReference type="Proteomes" id="UP001060112">
    <property type="component" value="Chromosome"/>
</dbReference>
<evidence type="ECO:0000313" key="2">
    <source>
        <dbReference type="Proteomes" id="UP001060112"/>
    </source>
</evidence>
<protein>
    <submittedName>
        <fullName evidence="1">Uncharacterized protein</fullName>
    </submittedName>
</protein>
<accession>A0ABY5I5S8</accession>
<reference evidence="1" key="1">
    <citation type="submission" date="2022-07" db="EMBL/GenBank/DDBJ databases">
        <title>Faecal culturing of patients with breast cancer.</title>
        <authorList>
            <person name="Teng N.M.Y."/>
            <person name="Kiu R."/>
            <person name="Evans R."/>
            <person name="Baker D.J."/>
            <person name="Zenner C."/>
            <person name="Robinson S.D."/>
            <person name="Hall L.J."/>
        </authorList>
    </citation>
    <scope>NUCLEOTIDE SEQUENCE</scope>
    <source>
        <strain evidence="1">LH1062</strain>
    </source>
</reference>
<dbReference type="EMBL" id="CP101620">
    <property type="protein sequence ID" value="UTY39403.1"/>
    <property type="molecule type" value="Genomic_DNA"/>
</dbReference>
<evidence type="ECO:0000313" key="1">
    <source>
        <dbReference type="EMBL" id="UTY39403.1"/>
    </source>
</evidence>
<dbReference type="RefSeq" id="WP_290140476.1">
    <property type="nucleotide sequence ID" value="NZ_CP101620.1"/>
</dbReference>
<proteinExistence type="predicted"/>
<organism evidence="1 2">
    <name type="scientific">Allocoprobacillus halotolerans</name>
    <dbReference type="NCBI Taxonomy" id="2944914"/>
    <lineage>
        <taxon>Bacteria</taxon>
        <taxon>Bacillati</taxon>
        <taxon>Bacillota</taxon>
        <taxon>Erysipelotrichia</taxon>
        <taxon>Erysipelotrichales</taxon>
        <taxon>Erysipelotrichaceae</taxon>
        <taxon>Allocoprobacillus</taxon>
    </lineage>
</organism>
<sequence length="116" mass="13770">MIGVMKMLTKEECETALSKLWDNTFGTDCITGEDLDKYVDIIDGLIQYVFNHQPYKFEDLKPNMWVWDDNSEWIFKIKSVNSEIDIEFENGDLTFLRTVFEEGRFFPVTKAMEYQE</sequence>
<gene>
    <name evidence="1" type="ORF">NMU03_00795</name>
</gene>
<name>A0ABY5I5S8_9FIRM</name>
<keyword evidence="2" id="KW-1185">Reference proteome</keyword>